<feature type="transmembrane region" description="Helical" evidence="8">
    <location>
        <begin position="624"/>
        <end position="646"/>
    </location>
</feature>
<evidence type="ECO:0000256" key="8">
    <source>
        <dbReference type="SAM" id="Phobius"/>
    </source>
</evidence>
<protein>
    <recommendedName>
        <fullName evidence="9">NADH:quinone oxidoreductase/Mrp antiporter transmembrane domain-containing protein</fullName>
    </recommendedName>
</protein>
<feature type="domain" description="NADH:quinone oxidoreductase/Mrp antiporter transmembrane" evidence="9">
    <location>
        <begin position="330"/>
        <end position="638"/>
    </location>
</feature>
<evidence type="ECO:0000313" key="10">
    <source>
        <dbReference type="EMBL" id="AUX36887.1"/>
    </source>
</evidence>
<evidence type="ECO:0000256" key="2">
    <source>
        <dbReference type="ARBA" id="ARBA00009025"/>
    </source>
</evidence>
<dbReference type="InterPro" id="IPR001750">
    <property type="entry name" value="ND/Mrp_TM"/>
</dbReference>
<accession>A0A4P2R1R7</accession>
<feature type="transmembrane region" description="Helical" evidence="8">
    <location>
        <begin position="366"/>
        <end position="386"/>
    </location>
</feature>
<feature type="transmembrane region" description="Helical" evidence="8">
    <location>
        <begin position="589"/>
        <end position="612"/>
    </location>
</feature>
<keyword evidence="5 8" id="KW-0472">Membrane</keyword>
<evidence type="ECO:0000256" key="6">
    <source>
        <dbReference type="RuleBase" id="RU000320"/>
    </source>
</evidence>
<evidence type="ECO:0000313" key="11">
    <source>
        <dbReference type="Proteomes" id="UP000295497"/>
    </source>
</evidence>
<dbReference type="GO" id="GO:0016020">
    <property type="term" value="C:membrane"/>
    <property type="evidence" value="ECO:0007669"/>
    <property type="project" value="UniProtKB-SubCell"/>
</dbReference>
<dbReference type="InterPro" id="IPR010227">
    <property type="entry name" value="NADH_Q_OxRdtase_chainM/4"/>
</dbReference>
<evidence type="ECO:0000259" key="9">
    <source>
        <dbReference type="Pfam" id="PF00361"/>
    </source>
</evidence>
<dbReference type="Pfam" id="PF00361">
    <property type="entry name" value="Proton_antipo_M"/>
    <property type="match status" value="1"/>
</dbReference>
<dbReference type="GO" id="GO:0048039">
    <property type="term" value="F:ubiquinone binding"/>
    <property type="evidence" value="ECO:0007669"/>
    <property type="project" value="TreeGrafter"/>
</dbReference>
<feature type="transmembrane region" description="Helical" evidence="8">
    <location>
        <begin position="551"/>
        <end position="569"/>
    </location>
</feature>
<comment type="similarity">
    <text evidence="2">Belongs to the complex I subunit 4 family.</text>
</comment>
<feature type="transmembrane region" description="Helical" evidence="8">
    <location>
        <begin position="226"/>
        <end position="246"/>
    </location>
</feature>
<keyword evidence="4 8" id="KW-1133">Transmembrane helix</keyword>
<dbReference type="PANTHER" id="PTHR43507">
    <property type="entry name" value="NADH-UBIQUINONE OXIDOREDUCTASE CHAIN 4"/>
    <property type="match status" value="1"/>
</dbReference>
<evidence type="ECO:0000256" key="3">
    <source>
        <dbReference type="ARBA" id="ARBA00022692"/>
    </source>
</evidence>
<dbReference type="Proteomes" id="UP000295497">
    <property type="component" value="Chromosome"/>
</dbReference>
<feature type="compositionally biased region" description="Low complexity" evidence="7">
    <location>
        <begin position="731"/>
        <end position="754"/>
    </location>
</feature>
<dbReference type="EMBL" id="CP012672">
    <property type="protein sequence ID" value="AUX36887.1"/>
    <property type="molecule type" value="Genomic_DNA"/>
</dbReference>
<evidence type="ECO:0000256" key="1">
    <source>
        <dbReference type="ARBA" id="ARBA00004127"/>
    </source>
</evidence>
<organism evidence="10 11">
    <name type="scientific">Sorangium cellulosum</name>
    <name type="common">Polyangium cellulosum</name>
    <dbReference type="NCBI Taxonomy" id="56"/>
    <lineage>
        <taxon>Bacteria</taxon>
        <taxon>Pseudomonadati</taxon>
        <taxon>Myxococcota</taxon>
        <taxon>Polyangia</taxon>
        <taxon>Polyangiales</taxon>
        <taxon>Polyangiaceae</taxon>
        <taxon>Sorangium</taxon>
    </lineage>
</organism>
<name>A0A4P2R1R7_SORCE</name>
<comment type="subcellular location">
    <subcellularLocation>
        <location evidence="1">Endomembrane system</location>
        <topology evidence="1">Multi-pass membrane protein</topology>
    </subcellularLocation>
    <subcellularLocation>
        <location evidence="6">Membrane</location>
        <topology evidence="6">Multi-pass membrane protein</topology>
    </subcellularLocation>
</comment>
<dbReference type="GO" id="GO:0003954">
    <property type="term" value="F:NADH dehydrogenase activity"/>
    <property type="evidence" value="ECO:0007669"/>
    <property type="project" value="TreeGrafter"/>
</dbReference>
<feature type="transmembrane region" description="Helical" evidence="8">
    <location>
        <begin position="277"/>
        <end position="302"/>
    </location>
</feature>
<feature type="region of interest" description="Disordered" evidence="7">
    <location>
        <begin position="719"/>
        <end position="754"/>
    </location>
</feature>
<proteinExistence type="inferred from homology"/>
<feature type="transmembrane region" description="Helical" evidence="8">
    <location>
        <begin position="314"/>
        <end position="331"/>
    </location>
</feature>
<evidence type="ECO:0000256" key="5">
    <source>
        <dbReference type="ARBA" id="ARBA00023136"/>
    </source>
</evidence>
<dbReference type="RefSeq" id="WP_129579624.1">
    <property type="nucleotide sequence ID" value="NZ_CP012672.1"/>
</dbReference>
<feature type="transmembrane region" description="Helical" evidence="8">
    <location>
        <begin position="520"/>
        <end position="539"/>
    </location>
</feature>
<dbReference type="PANTHER" id="PTHR43507:SF1">
    <property type="entry name" value="NADH-UBIQUINONE OXIDOREDUCTASE CHAIN 4"/>
    <property type="match status" value="1"/>
</dbReference>
<dbReference type="AlphaFoldDB" id="A0A4P2R1R7"/>
<dbReference type="GO" id="GO:0008137">
    <property type="term" value="F:NADH dehydrogenase (ubiquinone) activity"/>
    <property type="evidence" value="ECO:0007669"/>
    <property type="project" value="InterPro"/>
</dbReference>
<dbReference type="NCBIfam" id="TIGR01972">
    <property type="entry name" value="NDH_I_M"/>
    <property type="match status" value="1"/>
</dbReference>
<dbReference type="GO" id="GO:0012505">
    <property type="term" value="C:endomembrane system"/>
    <property type="evidence" value="ECO:0007669"/>
    <property type="project" value="UniProtKB-SubCell"/>
</dbReference>
<feature type="transmembrane region" description="Helical" evidence="8">
    <location>
        <begin position="197"/>
        <end position="219"/>
    </location>
</feature>
<reference evidence="10 11" key="1">
    <citation type="submission" date="2015-09" db="EMBL/GenBank/DDBJ databases">
        <title>Sorangium comparison.</title>
        <authorList>
            <person name="Zaburannyi N."/>
            <person name="Bunk B."/>
            <person name="Overmann J."/>
            <person name="Mueller R."/>
        </authorList>
    </citation>
    <scope>NUCLEOTIDE SEQUENCE [LARGE SCALE GENOMIC DNA]</scope>
    <source>
        <strain evidence="10 11">So ce836</strain>
    </source>
</reference>
<dbReference type="InterPro" id="IPR013783">
    <property type="entry name" value="Ig-like_fold"/>
</dbReference>
<evidence type="ECO:0000256" key="4">
    <source>
        <dbReference type="ARBA" id="ARBA00022989"/>
    </source>
</evidence>
<feature type="transmembrane region" description="Helical" evidence="8">
    <location>
        <begin position="337"/>
        <end position="354"/>
    </location>
</feature>
<dbReference type="GO" id="GO:0042773">
    <property type="term" value="P:ATP synthesis coupled electron transport"/>
    <property type="evidence" value="ECO:0007669"/>
    <property type="project" value="InterPro"/>
</dbReference>
<gene>
    <name evidence="10" type="ORF">SOCE836_091050</name>
</gene>
<feature type="transmembrane region" description="Helical" evidence="8">
    <location>
        <begin position="420"/>
        <end position="439"/>
    </location>
</feature>
<dbReference type="InterPro" id="IPR003918">
    <property type="entry name" value="NADH_UbQ_OxRdtase"/>
</dbReference>
<feature type="transmembrane region" description="Helical" evidence="8">
    <location>
        <begin position="460"/>
        <end position="478"/>
    </location>
</feature>
<dbReference type="Gene3D" id="2.60.40.10">
    <property type="entry name" value="Immunoglobulins"/>
    <property type="match status" value="1"/>
</dbReference>
<feature type="transmembrane region" description="Helical" evidence="8">
    <location>
        <begin position="490"/>
        <end position="513"/>
    </location>
</feature>
<sequence length="754" mass="81178">MSNLSFVNTRRGVALATPVRSTSMKLLIPLLAALSVVLGAAWPAAAQALDPPPPPPALEPRGQIALRAEAPGAPVELAASGPDHAGSFTIENRGDGPLKVTRVIVRTSPEDPRVPPGVSAELEGGGTAASIPPGGSRKVVVRWRTEGVRARELYGHVVVESDAVEAGAAGVLETPRTLAMGIHAERGRGLGFVGDHILSILTFLPLLGVVAVFVAHLLRYQDDRKLRLLTVVLMGVNLVLAGWLYAQFDRSFTRADGNDGYQFIEHGVWIRSLSVEYFVGVDGVSISMVLLTALISFVGALASYSVHDQLKGYFAMYNLLVTGMYGVFIALDLFLFFVFWEVMLLPMYFLIGIWGGPRREYAAIKFFLYTLAGSVFMLLAFIWFYLNAGHTYLIDGQATERIFSIPELSRVAWAAQGLEILGVAAVKVVWIWLFLGFAIKIPMFPFHTWLPDAHVEAPTAISVILAGVLLKMGAYGLLRINFSLLPEATQWAAPAMAAFGVINILYGAFCAMAQSDLKKLVAYSSVSHMGFTLLALGAMTPQGIQACLVQMFNHGLITGMLFTLVGVVYDRVHTRDIDKFGGLASEMPLYTAFVGFAFMASLGLPGLSGFWGEAMTFIGAFARYRALTILAAIGVIITAAYHLWALQRMFLGTFRASWRQSKYLEPFGGKFPEISGRELASIAPLAALILLLGFWPRPLLSLIDRGALEVHRLVDRPGPSQIAGEPGVDSGAPARAAAPGEGDAAGRGALASAR</sequence>
<dbReference type="GO" id="GO:0015990">
    <property type="term" value="P:electron transport coupled proton transport"/>
    <property type="evidence" value="ECO:0007669"/>
    <property type="project" value="TreeGrafter"/>
</dbReference>
<evidence type="ECO:0000256" key="7">
    <source>
        <dbReference type="SAM" id="MobiDB-lite"/>
    </source>
</evidence>
<keyword evidence="3 6" id="KW-0812">Transmembrane</keyword>
<dbReference type="PRINTS" id="PR01437">
    <property type="entry name" value="NUOXDRDTASE4"/>
</dbReference>